<evidence type="ECO:0000313" key="4">
    <source>
        <dbReference type="EMBL" id="ORY64196.1"/>
    </source>
</evidence>
<dbReference type="Gene3D" id="1.10.1520.10">
    <property type="entry name" value="Ribonuclease III domain"/>
    <property type="match status" value="1"/>
</dbReference>
<dbReference type="InterPro" id="IPR000999">
    <property type="entry name" value="RNase_III_dom"/>
</dbReference>
<dbReference type="PROSITE" id="PS50142">
    <property type="entry name" value="RNASE_3_2"/>
    <property type="match status" value="1"/>
</dbReference>
<evidence type="ECO:0000256" key="1">
    <source>
        <dbReference type="ARBA" id="ARBA00022884"/>
    </source>
</evidence>
<comment type="caution">
    <text evidence="4">The sequence shown here is derived from an EMBL/GenBank/DDBJ whole genome shotgun (WGS) entry which is preliminary data.</text>
</comment>
<dbReference type="STRING" id="1141098.A0A1Y2DYL3"/>
<dbReference type="GO" id="GO:0003723">
    <property type="term" value="F:RNA binding"/>
    <property type="evidence" value="ECO:0007669"/>
    <property type="project" value="UniProtKB-KW"/>
</dbReference>
<evidence type="ECO:0000313" key="5">
    <source>
        <dbReference type="Proteomes" id="UP000193689"/>
    </source>
</evidence>
<dbReference type="GeneID" id="63778934"/>
<accession>A0A1Y2DYL3</accession>
<reference evidence="4 5" key="1">
    <citation type="submission" date="2016-07" db="EMBL/GenBank/DDBJ databases">
        <title>Pervasive Adenine N6-methylation of Active Genes in Fungi.</title>
        <authorList>
            <consortium name="DOE Joint Genome Institute"/>
            <person name="Mondo S.J."/>
            <person name="Dannebaum R.O."/>
            <person name="Kuo R.C."/>
            <person name="Labutti K."/>
            <person name="Haridas S."/>
            <person name="Kuo A."/>
            <person name="Salamov A."/>
            <person name="Ahrendt S.R."/>
            <person name="Lipzen A."/>
            <person name="Sullivan W."/>
            <person name="Andreopoulos W.B."/>
            <person name="Clum A."/>
            <person name="Lindquist E."/>
            <person name="Daum C."/>
            <person name="Ramamoorthy G.K."/>
            <person name="Gryganskyi A."/>
            <person name="Culley D."/>
            <person name="Magnuson J.K."/>
            <person name="James T.Y."/>
            <person name="O'Malley M.A."/>
            <person name="Stajich J.E."/>
            <person name="Spatafora J.W."/>
            <person name="Visel A."/>
            <person name="Grigoriev I.V."/>
        </authorList>
    </citation>
    <scope>NUCLEOTIDE SEQUENCE [LARGE SCALE GENOMIC DNA]</scope>
    <source>
        <strain evidence="4 5">CBS 129021</strain>
    </source>
</reference>
<feature type="region of interest" description="Disordered" evidence="2">
    <location>
        <begin position="242"/>
        <end position="264"/>
    </location>
</feature>
<proteinExistence type="predicted"/>
<dbReference type="SUPFAM" id="SSF69065">
    <property type="entry name" value="RNase III domain-like"/>
    <property type="match status" value="1"/>
</dbReference>
<feature type="compositionally biased region" description="Polar residues" evidence="2">
    <location>
        <begin position="242"/>
        <end position="262"/>
    </location>
</feature>
<evidence type="ECO:0000259" key="3">
    <source>
        <dbReference type="PROSITE" id="PS50142"/>
    </source>
</evidence>
<dbReference type="Proteomes" id="UP000193689">
    <property type="component" value="Unassembled WGS sequence"/>
</dbReference>
<dbReference type="GO" id="GO:0005654">
    <property type="term" value="C:nucleoplasm"/>
    <property type="evidence" value="ECO:0007669"/>
    <property type="project" value="TreeGrafter"/>
</dbReference>
<dbReference type="SUPFAM" id="SSF54768">
    <property type="entry name" value="dsRNA-binding domain-like"/>
    <property type="match status" value="1"/>
</dbReference>
<dbReference type="OrthoDB" id="2392202at2759"/>
<dbReference type="PANTHER" id="PTHR11207:SF0">
    <property type="entry name" value="RIBONUCLEASE 3"/>
    <property type="match status" value="1"/>
</dbReference>
<dbReference type="AlphaFoldDB" id="A0A1Y2DYL3"/>
<organism evidence="4 5">
    <name type="scientific">Pseudomassariella vexata</name>
    <dbReference type="NCBI Taxonomy" id="1141098"/>
    <lineage>
        <taxon>Eukaryota</taxon>
        <taxon>Fungi</taxon>
        <taxon>Dikarya</taxon>
        <taxon>Ascomycota</taxon>
        <taxon>Pezizomycotina</taxon>
        <taxon>Sordariomycetes</taxon>
        <taxon>Xylariomycetidae</taxon>
        <taxon>Amphisphaeriales</taxon>
        <taxon>Pseudomassariaceae</taxon>
        <taxon>Pseudomassariella</taxon>
    </lineage>
</organism>
<protein>
    <submittedName>
        <fullName evidence="4">Ribonuclease III domain-containing protein</fullName>
    </submittedName>
</protein>
<dbReference type="Pfam" id="PF00636">
    <property type="entry name" value="Ribonuclease_3"/>
    <property type="match status" value="1"/>
</dbReference>
<dbReference type="GO" id="GO:0006369">
    <property type="term" value="P:termination of RNA polymerase II transcription"/>
    <property type="evidence" value="ECO:0007669"/>
    <property type="project" value="TreeGrafter"/>
</dbReference>
<dbReference type="SMART" id="SM00535">
    <property type="entry name" value="RIBOc"/>
    <property type="match status" value="1"/>
</dbReference>
<dbReference type="EMBL" id="MCFJ01000007">
    <property type="protein sequence ID" value="ORY64196.1"/>
    <property type="molecule type" value="Genomic_DNA"/>
</dbReference>
<dbReference type="CDD" id="cd00593">
    <property type="entry name" value="RIBOc"/>
    <property type="match status" value="1"/>
</dbReference>
<name>A0A1Y2DYL3_9PEZI</name>
<keyword evidence="5" id="KW-1185">Reference proteome</keyword>
<dbReference type="InterPro" id="IPR036389">
    <property type="entry name" value="RNase_III_sf"/>
</dbReference>
<dbReference type="FunCoup" id="A0A1Y2DYL3">
    <property type="interactions" value="235"/>
</dbReference>
<dbReference type="InParanoid" id="A0A1Y2DYL3"/>
<gene>
    <name evidence="4" type="ORF">BCR38DRAFT_466193</name>
</gene>
<dbReference type="Gene3D" id="3.30.160.20">
    <property type="match status" value="1"/>
</dbReference>
<keyword evidence="1" id="KW-0694">RNA-binding</keyword>
<dbReference type="PANTHER" id="PTHR11207">
    <property type="entry name" value="RIBONUCLEASE III"/>
    <property type="match status" value="1"/>
</dbReference>
<dbReference type="GO" id="GO:0004525">
    <property type="term" value="F:ribonuclease III activity"/>
    <property type="evidence" value="ECO:0007669"/>
    <property type="project" value="InterPro"/>
</dbReference>
<evidence type="ECO:0000256" key="2">
    <source>
        <dbReference type="SAM" id="MobiDB-lite"/>
    </source>
</evidence>
<dbReference type="RefSeq" id="XP_040715610.1">
    <property type="nucleotide sequence ID" value="XM_040862722.1"/>
</dbReference>
<feature type="domain" description="RNase III" evidence="3">
    <location>
        <begin position="95"/>
        <end position="213"/>
    </location>
</feature>
<sequence>MVLGGVGIGSCCLFGRLLGCRLSRIFGIESAFDNIAPAIESLSRSLSSESSKARKVEDRPKQSLRIPTSVTLTPWSPIDDFTALPPLPPILDPALDQAVFTHSGMVTKPGEMSYERLEWIGDAYLYLMATAFIYQTFPELPAGRASQYRETLIKNLTLSKYTVDYGLNNRTRFPAEFDLHGRLGGNSATQKNKRKVLGDVFEAYVAGAILGDPEQGLARVSAWMKALWSKELSEEIRKEFNARQQRVKQPNGQEPGTSSQAPVQDLNPKVHLSKAIGATGVKISYRDEGEPKKEKKTGLPWYTVGVYLDGWGVTNLPMGFGSALSKKEAGSKAAQAAFDNKKMIKGFVKKKQELMAAVEATGVVT</sequence>
<dbReference type="GO" id="GO:0006364">
    <property type="term" value="P:rRNA processing"/>
    <property type="evidence" value="ECO:0007669"/>
    <property type="project" value="TreeGrafter"/>
</dbReference>
<dbReference type="GO" id="GO:0034475">
    <property type="term" value="P:U4 snRNA 3'-end processing"/>
    <property type="evidence" value="ECO:0007669"/>
    <property type="project" value="TreeGrafter"/>
</dbReference>